<comment type="caution">
    <text evidence="3">The sequence shown here is derived from an EMBL/GenBank/DDBJ whole genome shotgun (WGS) entry which is preliminary data.</text>
</comment>
<dbReference type="Gene3D" id="3.40.190.150">
    <property type="entry name" value="Bordetella uptake gene, domain 1"/>
    <property type="match status" value="1"/>
</dbReference>
<feature type="chain" id="PRO_5032471297" evidence="2">
    <location>
        <begin position="23"/>
        <end position="324"/>
    </location>
</feature>
<gene>
    <name evidence="3" type="ORF">FHS88_002152</name>
</gene>
<proteinExistence type="inferred from homology"/>
<dbReference type="Pfam" id="PF03401">
    <property type="entry name" value="TctC"/>
    <property type="match status" value="1"/>
</dbReference>
<dbReference type="Proteomes" id="UP000562254">
    <property type="component" value="Unassembled WGS sequence"/>
</dbReference>
<reference evidence="3 4" key="1">
    <citation type="submission" date="2020-08" db="EMBL/GenBank/DDBJ databases">
        <title>Genomic Encyclopedia of Type Strains, Phase IV (KMG-IV): sequencing the most valuable type-strain genomes for metagenomic binning, comparative biology and taxonomic classification.</title>
        <authorList>
            <person name="Goeker M."/>
        </authorList>
    </citation>
    <scope>NUCLEOTIDE SEQUENCE [LARGE SCALE GENOMIC DNA]</scope>
    <source>
        <strain evidence="3 4">DSM 25895</strain>
    </source>
</reference>
<sequence>MTLRRRQALAAALGLLPAPGFAQQARALTLVVPFAPGGTTDIGARIIAARLGAHLGGQSVVVENRAGAGGATAADHVRRQPADGTTLLIGTASTHAVNPAVFTDLPYDPIRDFAPVALLGVTGFVLVVPAASGITDMAGLVARLRAEPGRHNFASAGVGSMPHLAGEWFAKGAGVRVEHVAYRGGGPALQALLTGEVTFMVESAPTVAAAIADGRLRALARASLRRSGPQADLPAIADMGIPGFDAETWILAFAPAGTPGPVVARLNAAFNATLAEPEVSRRLGEVGTVAVADSTPESAAAFVRNEAERWRRVVAETGVRITRQ</sequence>
<dbReference type="PANTHER" id="PTHR42928:SF5">
    <property type="entry name" value="BLR1237 PROTEIN"/>
    <property type="match status" value="1"/>
</dbReference>
<protein>
    <submittedName>
        <fullName evidence="3">Tripartite-type tricarboxylate transporter receptor subunit TctC</fullName>
    </submittedName>
</protein>
<dbReference type="RefSeq" id="WP_184484401.1">
    <property type="nucleotide sequence ID" value="NZ_JAAEDJ010000201.1"/>
</dbReference>
<feature type="signal peptide" evidence="2">
    <location>
        <begin position="1"/>
        <end position="22"/>
    </location>
</feature>
<dbReference type="PANTHER" id="PTHR42928">
    <property type="entry name" value="TRICARBOXYLATE-BINDING PROTEIN"/>
    <property type="match status" value="1"/>
</dbReference>
<keyword evidence="3" id="KW-0675">Receptor</keyword>
<evidence type="ECO:0000313" key="3">
    <source>
        <dbReference type="EMBL" id="MBB5690026.1"/>
    </source>
</evidence>
<name>A0A840XQ36_9PROT</name>
<dbReference type="SUPFAM" id="SSF53850">
    <property type="entry name" value="Periplasmic binding protein-like II"/>
    <property type="match status" value="1"/>
</dbReference>
<dbReference type="InterPro" id="IPR042100">
    <property type="entry name" value="Bug_dom1"/>
</dbReference>
<dbReference type="EMBL" id="JACIJE010000005">
    <property type="protein sequence ID" value="MBB5690026.1"/>
    <property type="molecule type" value="Genomic_DNA"/>
</dbReference>
<comment type="similarity">
    <text evidence="1">Belongs to the UPF0065 (bug) family.</text>
</comment>
<dbReference type="AlphaFoldDB" id="A0A840XQ36"/>
<evidence type="ECO:0000313" key="4">
    <source>
        <dbReference type="Proteomes" id="UP000562254"/>
    </source>
</evidence>
<dbReference type="Gene3D" id="3.40.190.10">
    <property type="entry name" value="Periplasmic binding protein-like II"/>
    <property type="match status" value="1"/>
</dbReference>
<dbReference type="PIRSF" id="PIRSF017082">
    <property type="entry name" value="YflP"/>
    <property type="match status" value="1"/>
</dbReference>
<evidence type="ECO:0000256" key="1">
    <source>
        <dbReference type="ARBA" id="ARBA00006987"/>
    </source>
</evidence>
<evidence type="ECO:0000256" key="2">
    <source>
        <dbReference type="SAM" id="SignalP"/>
    </source>
</evidence>
<keyword evidence="2" id="KW-0732">Signal</keyword>
<dbReference type="InterPro" id="IPR005064">
    <property type="entry name" value="BUG"/>
</dbReference>
<accession>A0A840XQ36</accession>
<keyword evidence="4" id="KW-1185">Reference proteome</keyword>
<organism evidence="3 4">
    <name type="scientific">Neoroseomonas alkaliterrae</name>
    <dbReference type="NCBI Taxonomy" id="1452450"/>
    <lineage>
        <taxon>Bacteria</taxon>
        <taxon>Pseudomonadati</taxon>
        <taxon>Pseudomonadota</taxon>
        <taxon>Alphaproteobacteria</taxon>
        <taxon>Acetobacterales</taxon>
        <taxon>Acetobacteraceae</taxon>
        <taxon>Neoroseomonas</taxon>
    </lineage>
</organism>